<dbReference type="OrthoDB" id="1806at2759"/>
<organism evidence="9 10">
    <name type="scientific">Phytophthora palmivora</name>
    <dbReference type="NCBI Taxonomy" id="4796"/>
    <lineage>
        <taxon>Eukaryota</taxon>
        <taxon>Sar</taxon>
        <taxon>Stramenopiles</taxon>
        <taxon>Oomycota</taxon>
        <taxon>Peronosporomycetes</taxon>
        <taxon>Peronosporales</taxon>
        <taxon>Peronosporaceae</taxon>
        <taxon>Phytophthora</taxon>
    </lineage>
</organism>
<protein>
    <submittedName>
        <fullName evidence="9">Mitotic spindle checkpoint component mad2</fullName>
    </submittedName>
</protein>
<dbReference type="FunFam" id="3.30.900.10:FF:000002">
    <property type="entry name" value="Mitotic spindle assembly checkpoint protein MAD2A"/>
    <property type="match status" value="1"/>
</dbReference>
<keyword evidence="5" id="KW-0539">Nucleus</keyword>
<dbReference type="SUPFAM" id="SSF56019">
    <property type="entry name" value="The spindle assembly checkpoint protein mad2"/>
    <property type="match status" value="1"/>
</dbReference>
<evidence type="ECO:0000313" key="10">
    <source>
        <dbReference type="Proteomes" id="UP000237271"/>
    </source>
</evidence>
<keyword evidence="7" id="KW-0732">Signal</keyword>
<feature type="domain" description="HORMA" evidence="8">
    <location>
        <begin position="25"/>
        <end position="209"/>
    </location>
</feature>
<dbReference type="InterPro" id="IPR003511">
    <property type="entry name" value="HORMA_dom"/>
</dbReference>
<dbReference type="GO" id="GO:0005654">
    <property type="term" value="C:nucleoplasm"/>
    <property type="evidence" value="ECO:0007669"/>
    <property type="project" value="TreeGrafter"/>
</dbReference>
<evidence type="ECO:0000256" key="6">
    <source>
        <dbReference type="ARBA" id="ARBA00023306"/>
    </source>
</evidence>
<feature type="signal peptide" evidence="7">
    <location>
        <begin position="1"/>
        <end position="15"/>
    </location>
</feature>
<name>A0A2P4YUG7_9STRA</name>
<sequence length="218" mass="24792">MCFYLILHTLLQASAQVSENLITLKGSTEIVTEFFSYSINTILYQRGIYPAESFKQVQKYGLNMLVTDDDKLNDFFTKFLHQLSNWLLKGEVQKLVLVITGIETQEVLERWAFEVHAENGTGKSGSSPASKPKKEIMAEIQAIIRQITASVSFLPLLEEQCAFDLLVYTDKNSEVPALWEESDPRYIKDSAEVRLRSFTTKVHKVDAMVAYKNPEADI</sequence>
<evidence type="ECO:0000256" key="2">
    <source>
        <dbReference type="ARBA" id="ARBA00010348"/>
    </source>
</evidence>
<reference evidence="9 10" key="1">
    <citation type="journal article" date="2017" name="Genome Biol. Evol.">
        <title>Phytophthora megakarya and P. palmivora, closely related causal agents of cacao black pod rot, underwent increases in genome sizes and gene numbers by different mechanisms.</title>
        <authorList>
            <person name="Ali S.S."/>
            <person name="Shao J."/>
            <person name="Lary D.J."/>
            <person name="Kronmiller B."/>
            <person name="Shen D."/>
            <person name="Strem M.D."/>
            <person name="Amoako-Attah I."/>
            <person name="Akrofi A.Y."/>
            <person name="Begoude B.A."/>
            <person name="Ten Hoopen G.M."/>
            <person name="Coulibaly K."/>
            <person name="Kebe B.I."/>
            <person name="Melnick R.L."/>
            <person name="Guiltinan M.J."/>
            <person name="Tyler B.M."/>
            <person name="Meinhardt L.W."/>
            <person name="Bailey B.A."/>
        </authorList>
    </citation>
    <scope>NUCLEOTIDE SEQUENCE [LARGE SCALE GENOMIC DNA]</scope>
    <source>
        <strain evidence="10">sbr112.9</strain>
        <tissue evidence="9">Mycelia</tissue>
    </source>
</reference>
<dbReference type="InterPro" id="IPR036570">
    <property type="entry name" value="HORMA_dom_sf"/>
</dbReference>
<keyword evidence="3" id="KW-0132">Cell division</keyword>
<dbReference type="InterPro" id="IPR045091">
    <property type="entry name" value="Mad2-like"/>
</dbReference>
<dbReference type="Proteomes" id="UP000237271">
    <property type="component" value="Unassembled WGS sequence"/>
</dbReference>
<proteinExistence type="inferred from homology"/>
<dbReference type="GO" id="GO:0007094">
    <property type="term" value="P:mitotic spindle assembly checkpoint signaling"/>
    <property type="evidence" value="ECO:0007669"/>
    <property type="project" value="TreeGrafter"/>
</dbReference>
<comment type="subcellular location">
    <subcellularLocation>
        <location evidence="1">Nucleus</location>
    </subcellularLocation>
</comment>
<comment type="caution">
    <text evidence="9">The sequence shown here is derived from an EMBL/GenBank/DDBJ whole genome shotgun (WGS) entry which is preliminary data.</text>
</comment>
<evidence type="ECO:0000256" key="5">
    <source>
        <dbReference type="ARBA" id="ARBA00023242"/>
    </source>
</evidence>
<gene>
    <name evidence="9" type="ORF">PHPALM_591</name>
</gene>
<keyword evidence="10" id="KW-1185">Reference proteome</keyword>
<dbReference type="GO" id="GO:0000776">
    <property type="term" value="C:kinetochore"/>
    <property type="evidence" value="ECO:0007669"/>
    <property type="project" value="TreeGrafter"/>
</dbReference>
<dbReference type="GO" id="GO:0005737">
    <property type="term" value="C:cytoplasm"/>
    <property type="evidence" value="ECO:0007669"/>
    <property type="project" value="TreeGrafter"/>
</dbReference>
<evidence type="ECO:0000259" key="8">
    <source>
        <dbReference type="PROSITE" id="PS50815"/>
    </source>
</evidence>
<dbReference type="EMBL" id="NCKW01000081">
    <property type="protein sequence ID" value="POM81438.1"/>
    <property type="molecule type" value="Genomic_DNA"/>
</dbReference>
<evidence type="ECO:0000256" key="7">
    <source>
        <dbReference type="SAM" id="SignalP"/>
    </source>
</evidence>
<keyword evidence="4" id="KW-0498">Mitosis</keyword>
<dbReference type="Pfam" id="PF02301">
    <property type="entry name" value="HORMA"/>
    <property type="match status" value="1"/>
</dbReference>
<comment type="similarity">
    <text evidence="2">Belongs to the MAD2 family.</text>
</comment>
<evidence type="ECO:0000256" key="1">
    <source>
        <dbReference type="ARBA" id="ARBA00004123"/>
    </source>
</evidence>
<dbReference type="AlphaFoldDB" id="A0A2P4YUG7"/>
<dbReference type="PANTHER" id="PTHR11842">
    <property type="entry name" value="MITOTIC SPINDLE ASSEMBLY CHECKPOINT PROTEIN MAD2"/>
    <property type="match status" value="1"/>
</dbReference>
<evidence type="ECO:0000313" key="9">
    <source>
        <dbReference type="EMBL" id="POM81438.1"/>
    </source>
</evidence>
<dbReference type="Gene3D" id="3.30.900.10">
    <property type="entry name" value="HORMA domain"/>
    <property type="match status" value="1"/>
</dbReference>
<dbReference type="GO" id="GO:0051301">
    <property type="term" value="P:cell division"/>
    <property type="evidence" value="ECO:0007669"/>
    <property type="project" value="UniProtKB-KW"/>
</dbReference>
<feature type="chain" id="PRO_5015176261" evidence="7">
    <location>
        <begin position="16"/>
        <end position="218"/>
    </location>
</feature>
<evidence type="ECO:0000256" key="3">
    <source>
        <dbReference type="ARBA" id="ARBA00022618"/>
    </source>
</evidence>
<keyword evidence="6" id="KW-0131">Cell cycle</keyword>
<dbReference type="PROSITE" id="PS50815">
    <property type="entry name" value="HORMA"/>
    <property type="match status" value="1"/>
</dbReference>
<evidence type="ECO:0000256" key="4">
    <source>
        <dbReference type="ARBA" id="ARBA00022776"/>
    </source>
</evidence>
<dbReference type="PANTHER" id="PTHR11842:SF11">
    <property type="entry name" value="MITOTIC SPINDLE ASSEMBLY CHECKPOINT PROTEIN MAD2A"/>
    <property type="match status" value="1"/>
</dbReference>
<accession>A0A2P4YUG7</accession>